<proteinExistence type="inferred from homology"/>
<protein>
    <recommendedName>
        <fullName evidence="11 14">Protoheme IX farnesyltransferase</fullName>
        <ecNumber evidence="3 14">2.5.1.141</ecNumber>
    </recommendedName>
    <alternativeName>
        <fullName evidence="12 14">Heme B farnesyltransferase</fullName>
    </alternativeName>
    <alternativeName>
        <fullName evidence="10 14">Heme O synthase</fullName>
    </alternativeName>
</protein>
<evidence type="ECO:0000313" key="15">
    <source>
        <dbReference type="EMBL" id="NIK89352.1"/>
    </source>
</evidence>
<dbReference type="GO" id="GO:0048034">
    <property type="term" value="P:heme O biosynthetic process"/>
    <property type="evidence" value="ECO:0007669"/>
    <property type="project" value="UniProtKB-UniRule"/>
</dbReference>
<comment type="catalytic activity">
    <reaction evidence="13 14">
        <text>heme b + (2E,6E)-farnesyl diphosphate + H2O = Fe(II)-heme o + diphosphate</text>
        <dbReference type="Rhea" id="RHEA:28070"/>
        <dbReference type="ChEBI" id="CHEBI:15377"/>
        <dbReference type="ChEBI" id="CHEBI:33019"/>
        <dbReference type="ChEBI" id="CHEBI:60344"/>
        <dbReference type="ChEBI" id="CHEBI:60530"/>
        <dbReference type="ChEBI" id="CHEBI:175763"/>
        <dbReference type="EC" id="2.5.1.141"/>
    </reaction>
</comment>
<evidence type="ECO:0000256" key="13">
    <source>
        <dbReference type="ARBA" id="ARBA00047690"/>
    </source>
</evidence>
<dbReference type="UniPathway" id="UPA00834">
    <property type="reaction ID" value="UER00712"/>
</dbReference>
<comment type="similarity">
    <text evidence="14">Belongs to the UbiA prenyltransferase family. Protoheme IX farnesyltransferase subfamily.</text>
</comment>
<keyword evidence="5 14" id="KW-0808">Transferase</keyword>
<sequence>MTAADITRPVARVEDFFALLKPRVMSLVIFTGLAGLIVAPGPVHPMTAFCAILCIAIGAGASGALNMAYDQDIDRLMTRTRNRPIPRGVISRGDALGFGWSLSVGSVALMLLFVNALAAALLAFTIFFYVIVYTLGLKRRTPQNIVIGGLSGAMPPAIGWAAVTGSLSLEPLLLVAIIFMWTPPHFWALALFRSEDYVRAHIPMLPVVQGKRSTRWHILIYAALLVPLGLAPVALGMTSFIYLACASVLGALLLVRTVAVFRERNEKEEPAAKKLFAVTIFYLFSLFASLIAEHFIGLAPLHAWI</sequence>
<evidence type="ECO:0000256" key="11">
    <source>
        <dbReference type="ARBA" id="ARBA00040810"/>
    </source>
</evidence>
<keyword evidence="8 14" id="KW-0350">Heme biosynthesis</keyword>
<evidence type="ECO:0000256" key="3">
    <source>
        <dbReference type="ARBA" id="ARBA00012292"/>
    </source>
</evidence>
<feature type="transmembrane region" description="Helical" evidence="14">
    <location>
        <begin position="169"/>
        <end position="192"/>
    </location>
</feature>
<feature type="transmembrane region" description="Helical" evidence="14">
    <location>
        <begin position="89"/>
        <end position="111"/>
    </location>
</feature>
<evidence type="ECO:0000256" key="14">
    <source>
        <dbReference type="HAMAP-Rule" id="MF_00154"/>
    </source>
</evidence>
<dbReference type="NCBIfam" id="NF003349">
    <property type="entry name" value="PRK04375.1-2"/>
    <property type="match status" value="1"/>
</dbReference>
<dbReference type="HAMAP" id="MF_00154">
    <property type="entry name" value="CyoE_CtaB"/>
    <property type="match status" value="1"/>
</dbReference>
<comment type="subcellular location">
    <subcellularLocation>
        <location evidence="1 14">Cell membrane</location>
        <topology evidence="1 14">Multi-pass membrane protein</topology>
    </subcellularLocation>
</comment>
<comment type="function">
    <text evidence="14">Converts heme B (protoheme IX) to heme O by substitution of the vinyl group on carbon 2 of heme B porphyrin ring with a hydroxyethyl farnesyl side group.</text>
</comment>
<keyword evidence="7 14" id="KW-1133">Transmembrane helix</keyword>
<evidence type="ECO:0000256" key="10">
    <source>
        <dbReference type="ARBA" id="ARBA00030253"/>
    </source>
</evidence>
<dbReference type="InterPro" id="IPR000537">
    <property type="entry name" value="UbiA_prenyltransferase"/>
</dbReference>
<evidence type="ECO:0000256" key="8">
    <source>
        <dbReference type="ARBA" id="ARBA00023133"/>
    </source>
</evidence>
<evidence type="ECO:0000256" key="4">
    <source>
        <dbReference type="ARBA" id="ARBA00022475"/>
    </source>
</evidence>
<accession>A0A846N2A4</accession>
<dbReference type="PANTHER" id="PTHR43448">
    <property type="entry name" value="PROTOHEME IX FARNESYLTRANSFERASE, MITOCHONDRIAL"/>
    <property type="match status" value="1"/>
</dbReference>
<evidence type="ECO:0000313" key="16">
    <source>
        <dbReference type="Proteomes" id="UP000570514"/>
    </source>
</evidence>
<dbReference type="EC" id="2.5.1.141" evidence="3 14"/>
<evidence type="ECO:0000256" key="9">
    <source>
        <dbReference type="ARBA" id="ARBA00023136"/>
    </source>
</evidence>
<dbReference type="RefSeq" id="WP_167083449.1">
    <property type="nucleotide sequence ID" value="NZ_BAAADC010000001.1"/>
</dbReference>
<organism evidence="15 16">
    <name type="scientific">Rhizomicrobium palustre</name>
    <dbReference type="NCBI Taxonomy" id="189966"/>
    <lineage>
        <taxon>Bacteria</taxon>
        <taxon>Pseudomonadati</taxon>
        <taxon>Pseudomonadota</taxon>
        <taxon>Alphaproteobacteria</taxon>
        <taxon>Micropepsales</taxon>
        <taxon>Micropepsaceae</taxon>
        <taxon>Rhizomicrobium</taxon>
    </lineage>
</organism>
<dbReference type="Pfam" id="PF01040">
    <property type="entry name" value="UbiA"/>
    <property type="match status" value="1"/>
</dbReference>
<keyword evidence="9 14" id="KW-0472">Membrane</keyword>
<keyword evidence="16" id="KW-1185">Reference proteome</keyword>
<dbReference type="GO" id="GO:0008495">
    <property type="term" value="F:protoheme IX farnesyltransferase activity"/>
    <property type="evidence" value="ECO:0007669"/>
    <property type="project" value="UniProtKB-UniRule"/>
</dbReference>
<evidence type="ECO:0000256" key="12">
    <source>
        <dbReference type="ARBA" id="ARBA00042475"/>
    </source>
</evidence>
<feature type="transmembrane region" description="Helical" evidence="14">
    <location>
        <begin position="24"/>
        <end position="40"/>
    </location>
</feature>
<comment type="miscellaneous">
    <text evidence="14">Carbon 2 of the heme B porphyrin ring is defined according to the Fischer nomenclature.</text>
</comment>
<dbReference type="PROSITE" id="PS00943">
    <property type="entry name" value="UBIA"/>
    <property type="match status" value="1"/>
</dbReference>
<feature type="transmembrane region" description="Helical" evidence="14">
    <location>
        <begin position="275"/>
        <end position="296"/>
    </location>
</feature>
<evidence type="ECO:0000256" key="5">
    <source>
        <dbReference type="ARBA" id="ARBA00022679"/>
    </source>
</evidence>
<dbReference type="Gene3D" id="1.10.357.140">
    <property type="entry name" value="UbiA prenyltransferase"/>
    <property type="match status" value="1"/>
</dbReference>
<comment type="caution">
    <text evidence="15">The sequence shown here is derived from an EMBL/GenBank/DDBJ whole genome shotgun (WGS) entry which is preliminary data.</text>
</comment>
<evidence type="ECO:0000256" key="6">
    <source>
        <dbReference type="ARBA" id="ARBA00022692"/>
    </source>
</evidence>
<gene>
    <name evidence="14" type="primary">ctaB</name>
    <name evidence="15" type="ORF">FHS83_002670</name>
</gene>
<reference evidence="15 16" key="1">
    <citation type="submission" date="2020-03" db="EMBL/GenBank/DDBJ databases">
        <title>Genomic Encyclopedia of Type Strains, Phase IV (KMG-IV): sequencing the most valuable type-strain genomes for metagenomic binning, comparative biology and taxonomic classification.</title>
        <authorList>
            <person name="Goeker M."/>
        </authorList>
    </citation>
    <scope>NUCLEOTIDE SEQUENCE [LARGE SCALE GENOMIC DNA]</scope>
    <source>
        <strain evidence="15 16">DSM 19867</strain>
    </source>
</reference>
<comment type="pathway">
    <text evidence="2 14">Porphyrin-containing compound metabolism; heme O biosynthesis; heme O from protoheme: step 1/1.</text>
</comment>
<feature type="transmembrane region" description="Helical" evidence="14">
    <location>
        <begin position="46"/>
        <end position="69"/>
    </location>
</feature>
<dbReference type="InterPro" id="IPR006369">
    <property type="entry name" value="Protohaem_IX_farnesylTrfase"/>
</dbReference>
<name>A0A846N2A4_9PROT</name>
<evidence type="ECO:0000256" key="7">
    <source>
        <dbReference type="ARBA" id="ARBA00022989"/>
    </source>
</evidence>
<evidence type="ECO:0000256" key="2">
    <source>
        <dbReference type="ARBA" id="ARBA00004919"/>
    </source>
</evidence>
<dbReference type="InterPro" id="IPR030470">
    <property type="entry name" value="UbiA_prenylTrfase_CS"/>
</dbReference>
<keyword evidence="4 14" id="KW-1003">Cell membrane</keyword>
<dbReference type="InterPro" id="IPR044878">
    <property type="entry name" value="UbiA_sf"/>
</dbReference>
<dbReference type="Proteomes" id="UP000570514">
    <property type="component" value="Unassembled WGS sequence"/>
</dbReference>
<evidence type="ECO:0000256" key="1">
    <source>
        <dbReference type="ARBA" id="ARBA00004651"/>
    </source>
</evidence>
<dbReference type="CDD" id="cd13957">
    <property type="entry name" value="PT_UbiA_Cox10"/>
    <property type="match status" value="1"/>
</dbReference>
<feature type="transmembrane region" description="Helical" evidence="14">
    <location>
        <begin position="213"/>
        <end position="234"/>
    </location>
</feature>
<dbReference type="AlphaFoldDB" id="A0A846N2A4"/>
<dbReference type="GO" id="GO:0005886">
    <property type="term" value="C:plasma membrane"/>
    <property type="evidence" value="ECO:0007669"/>
    <property type="project" value="UniProtKB-SubCell"/>
</dbReference>
<feature type="transmembrane region" description="Helical" evidence="14">
    <location>
        <begin position="240"/>
        <end position="263"/>
    </location>
</feature>
<feature type="transmembrane region" description="Helical" evidence="14">
    <location>
        <begin position="117"/>
        <end position="137"/>
    </location>
</feature>
<dbReference type="NCBIfam" id="TIGR01473">
    <property type="entry name" value="cyoE_ctaB"/>
    <property type="match status" value="1"/>
</dbReference>
<feature type="transmembrane region" description="Helical" evidence="14">
    <location>
        <begin position="144"/>
        <end position="163"/>
    </location>
</feature>
<dbReference type="EMBL" id="JAASRM010000001">
    <property type="protein sequence ID" value="NIK89352.1"/>
    <property type="molecule type" value="Genomic_DNA"/>
</dbReference>
<dbReference type="PANTHER" id="PTHR43448:SF7">
    <property type="entry name" value="4-HYDROXYBENZOATE SOLANESYLTRANSFERASE"/>
    <property type="match status" value="1"/>
</dbReference>
<keyword evidence="6 14" id="KW-0812">Transmembrane</keyword>